<reference evidence="2" key="1">
    <citation type="journal article" date="2022" name="Int. J. Mol. Sci.">
        <title>Draft Genome of Tanacetum Coccineum: Genomic Comparison of Closely Related Tanacetum-Family Plants.</title>
        <authorList>
            <person name="Yamashiro T."/>
            <person name="Shiraishi A."/>
            <person name="Nakayama K."/>
            <person name="Satake H."/>
        </authorList>
    </citation>
    <scope>NUCLEOTIDE SEQUENCE</scope>
</reference>
<dbReference type="Proteomes" id="UP001151760">
    <property type="component" value="Unassembled WGS sequence"/>
</dbReference>
<reference evidence="2" key="2">
    <citation type="submission" date="2022-01" db="EMBL/GenBank/DDBJ databases">
        <authorList>
            <person name="Yamashiro T."/>
            <person name="Shiraishi A."/>
            <person name="Satake H."/>
            <person name="Nakayama K."/>
        </authorList>
    </citation>
    <scope>NUCLEOTIDE SEQUENCE</scope>
</reference>
<sequence>MSNPVPRRLCWEIVYPPPGPKRWIDPNTGWRMKRTDYRFLVPVENSEEEGDLKKKWLKEASKSDSNTLPPDYTSPNQETETDLDSTARCEAKPKELESSFTNNVNNVNANGNGNGANGGNHEGCTYKKFLACKLRDFDGKGGAIALTRWIEKMKSVRGREAALGMTWEDFKALLMEEFCPRSEMEKLETEFWNHAMVGANHAAYTIGFMSWLN</sequence>
<comment type="caution">
    <text evidence="2">The sequence shown here is derived from an EMBL/GenBank/DDBJ whole genome shotgun (WGS) entry which is preliminary data.</text>
</comment>
<accession>A0ABQ5AFJ7</accession>
<gene>
    <name evidence="2" type="ORF">Tco_0821110</name>
</gene>
<evidence type="ECO:0000313" key="3">
    <source>
        <dbReference type="Proteomes" id="UP001151760"/>
    </source>
</evidence>
<keyword evidence="3" id="KW-1185">Reference proteome</keyword>
<proteinExistence type="predicted"/>
<evidence type="ECO:0000256" key="1">
    <source>
        <dbReference type="SAM" id="MobiDB-lite"/>
    </source>
</evidence>
<evidence type="ECO:0000313" key="2">
    <source>
        <dbReference type="EMBL" id="GJS99940.1"/>
    </source>
</evidence>
<feature type="compositionally biased region" description="Polar residues" evidence="1">
    <location>
        <begin position="63"/>
        <end position="78"/>
    </location>
</feature>
<organism evidence="2 3">
    <name type="scientific">Tanacetum coccineum</name>
    <dbReference type="NCBI Taxonomy" id="301880"/>
    <lineage>
        <taxon>Eukaryota</taxon>
        <taxon>Viridiplantae</taxon>
        <taxon>Streptophyta</taxon>
        <taxon>Embryophyta</taxon>
        <taxon>Tracheophyta</taxon>
        <taxon>Spermatophyta</taxon>
        <taxon>Magnoliopsida</taxon>
        <taxon>eudicotyledons</taxon>
        <taxon>Gunneridae</taxon>
        <taxon>Pentapetalae</taxon>
        <taxon>asterids</taxon>
        <taxon>campanulids</taxon>
        <taxon>Asterales</taxon>
        <taxon>Asteraceae</taxon>
        <taxon>Asteroideae</taxon>
        <taxon>Anthemideae</taxon>
        <taxon>Anthemidinae</taxon>
        <taxon>Tanacetum</taxon>
    </lineage>
</organism>
<name>A0ABQ5AFJ7_9ASTR</name>
<feature type="region of interest" description="Disordered" evidence="1">
    <location>
        <begin position="44"/>
        <end position="89"/>
    </location>
</feature>
<evidence type="ECO:0008006" key="4">
    <source>
        <dbReference type="Google" id="ProtNLM"/>
    </source>
</evidence>
<protein>
    <recommendedName>
        <fullName evidence="4">Retrotransposon gag domain-containing protein</fullName>
    </recommendedName>
</protein>
<dbReference type="EMBL" id="BQNB010012157">
    <property type="protein sequence ID" value="GJS99940.1"/>
    <property type="molecule type" value="Genomic_DNA"/>
</dbReference>
<feature type="compositionally biased region" description="Basic and acidic residues" evidence="1">
    <location>
        <begin position="51"/>
        <end position="62"/>
    </location>
</feature>